<keyword evidence="3" id="KW-1185">Reference proteome</keyword>
<sequence length="125" mass="14202">MESIQVISTTRVKAPSQNNHNSTHNIDLTPWDLQFLTLEVAAQIKVAERLLSLLALKKVLLTLNCAFLTTFWRQWKMTLSSWMPSPTSVAGPKAEDDSFLDNLSLTWEICLETEVLIEERIQSSL</sequence>
<evidence type="ECO:0000313" key="3">
    <source>
        <dbReference type="Proteomes" id="UP001386955"/>
    </source>
</evidence>
<gene>
    <name evidence="2" type="ORF">VNO78_26644</name>
</gene>
<evidence type="ECO:0000256" key="1">
    <source>
        <dbReference type="SAM" id="MobiDB-lite"/>
    </source>
</evidence>
<reference evidence="2 3" key="1">
    <citation type="submission" date="2024-01" db="EMBL/GenBank/DDBJ databases">
        <title>The genomes of 5 underutilized Papilionoideae crops provide insights into root nodulation and disease resistanc.</title>
        <authorList>
            <person name="Jiang F."/>
        </authorList>
    </citation>
    <scope>NUCLEOTIDE SEQUENCE [LARGE SCALE GENOMIC DNA]</scope>
    <source>
        <strain evidence="2">DUOXIRENSHENG_FW03</strain>
        <tissue evidence="2">Leaves</tissue>
    </source>
</reference>
<name>A0AAN9S042_PSOTE</name>
<feature type="region of interest" description="Disordered" evidence="1">
    <location>
        <begin position="1"/>
        <end position="23"/>
    </location>
</feature>
<dbReference type="Proteomes" id="UP001386955">
    <property type="component" value="Unassembled WGS sequence"/>
</dbReference>
<dbReference type="EMBL" id="JAYMYS010000007">
    <property type="protein sequence ID" value="KAK7386422.1"/>
    <property type="molecule type" value="Genomic_DNA"/>
</dbReference>
<protein>
    <submittedName>
        <fullName evidence="2">Uncharacterized protein</fullName>
    </submittedName>
</protein>
<evidence type="ECO:0000313" key="2">
    <source>
        <dbReference type="EMBL" id="KAK7386422.1"/>
    </source>
</evidence>
<proteinExistence type="predicted"/>
<comment type="caution">
    <text evidence="2">The sequence shown here is derived from an EMBL/GenBank/DDBJ whole genome shotgun (WGS) entry which is preliminary data.</text>
</comment>
<dbReference type="AlphaFoldDB" id="A0AAN9S042"/>
<accession>A0AAN9S042</accession>
<organism evidence="2 3">
    <name type="scientific">Psophocarpus tetragonolobus</name>
    <name type="common">Winged bean</name>
    <name type="synonym">Dolichos tetragonolobus</name>
    <dbReference type="NCBI Taxonomy" id="3891"/>
    <lineage>
        <taxon>Eukaryota</taxon>
        <taxon>Viridiplantae</taxon>
        <taxon>Streptophyta</taxon>
        <taxon>Embryophyta</taxon>
        <taxon>Tracheophyta</taxon>
        <taxon>Spermatophyta</taxon>
        <taxon>Magnoliopsida</taxon>
        <taxon>eudicotyledons</taxon>
        <taxon>Gunneridae</taxon>
        <taxon>Pentapetalae</taxon>
        <taxon>rosids</taxon>
        <taxon>fabids</taxon>
        <taxon>Fabales</taxon>
        <taxon>Fabaceae</taxon>
        <taxon>Papilionoideae</taxon>
        <taxon>50 kb inversion clade</taxon>
        <taxon>NPAAA clade</taxon>
        <taxon>indigoferoid/millettioid clade</taxon>
        <taxon>Phaseoleae</taxon>
        <taxon>Psophocarpus</taxon>
    </lineage>
</organism>